<comment type="caution">
    <text evidence="1">The sequence shown here is derived from an EMBL/GenBank/DDBJ whole genome shotgun (WGS) entry which is preliminary data.</text>
</comment>
<name>A0ABN9UBG9_9DINO</name>
<protein>
    <submittedName>
        <fullName evidence="1">Uncharacterized protein</fullName>
    </submittedName>
</protein>
<keyword evidence="2" id="KW-1185">Reference proteome</keyword>
<dbReference type="EMBL" id="CAUYUJ010015605">
    <property type="protein sequence ID" value="CAK0856124.1"/>
    <property type="molecule type" value="Genomic_DNA"/>
</dbReference>
<reference evidence="1" key="1">
    <citation type="submission" date="2023-10" db="EMBL/GenBank/DDBJ databases">
        <authorList>
            <person name="Chen Y."/>
            <person name="Shah S."/>
            <person name="Dougan E. K."/>
            <person name="Thang M."/>
            <person name="Chan C."/>
        </authorList>
    </citation>
    <scope>NUCLEOTIDE SEQUENCE [LARGE SCALE GENOMIC DNA]</scope>
</reference>
<sequence>MEVFTGFSDWKPKRDHRICAVSWGAIQGFHANVERFEISQMTMPRIPEDYKPVLFWDGVQISFDLYCQAKKVMSGEGDPSQLGLQVSAVFGGQVAEKMLQ</sequence>
<proteinExistence type="predicted"/>
<organism evidence="1 2">
    <name type="scientific">Prorocentrum cordatum</name>
    <dbReference type="NCBI Taxonomy" id="2364126"/>
    <lineage>
        <taxon>Eukaryota</taxon>
        <taxon>Sar</taxon>
        <taxon>Alveolata</taxon>
        <taxon>Dinophyceae</taxon>
        <taxon>Prorocentrales</taxon>
        <taxon>Prorocentraceae</taxon>
        <taxon>Prorocentrum</taxon>
    </lineage>
</organism>
<gene>
    <name evidence="1" type="ORF">PCOR1329_LOCUS46586</name>
</gene>
<evidence type="ECO:0000313" key="1">
    <source>
        <dbReference type="EMBL" id="CAK0856124.1"/>
    </source>
</evidence>
<dbReference type="Proteomes" id="UP001189429">
    <property type="component" value="Unassembled WGS sequence"/>
</dbReference>
<evidence type="ECO:0000313" key="2">
    <source>
        <dbReference type="Proteomes" id="UP001189429"/>
    </source>
</evidence>
<accession>A0ABN9UBG9</accession>